<feature type="compositionally biased region" description="Polar residues" evidence="3">
    <location>
        <begin position="495"/>
        <end position="509"/>
    </location>
</feature>
<evidence type="ECO:0000256" key="3">
    <source>
        <dbReference type="SAM" id="MobiDB-lite"/>
    </source>
</evidence>
<reference evidence="6" key="3">
    <citation type="submission" date="2025-09" db="UniProtKB">
        <authorList>
            <consortium name="Ensembl"/>
        </authorList>
    </citation>
    <scope>IDENTIFICATION</scope>
</reference>
<feature type="region of interest" description="Disordered" evidence="3">
    <location>
        <begin position="494"/>
        <end position="520"/>
    </location>
</feature>
<accession>H2TXM1</accession>
<feature type="compositionally biased region" description="Low complexity" evidence="3">
    <location>
        <begin position="82"/>
        <end position="93"/>
    </location>
</feature>
<dbReference type="InterPro" id="IPR058750">
    <property type="entry name" value="TPR_Epg5"/>
</dbReference>
<dbReference type="GeneTree" id="ENSGT00390000007354"/>
<dbReference type="GO" id="GO:0097352">
    <property type="term" value="P:autophagosome maturation"/>
    <property type="evidence" value="ECO:0007669"/>
    <property type="project" value="TreeGrafter"/>
</dbReference>
<dbReference type="GO" id="GO:0005737">
    <property type="term" value="C:cytoplasm"/>
    <property type="evidence" value="ECO:0007669"/>
    <property type="project" value="TreeGrafter"/>
</dbReference>
<dbReference type="GO" id="GO:0060576">
    <property type="term" value="P:intestinal epithelial cell development"/>
    <property type="evidence" value="ECO:0007669"/>
    <property type="project" value="Ensembl"/>
</dbReference>
<dbReference type="OMA" id="LYCYEAE"/>
<feature type="compositionally biased region" description="Basic and acidic residues" evidence="3">
    <location>
        <begin position="111"/>
        <end position="129"/>
    </location>
</feature>
<feature type="compositionally biased region" description="Low complexity" evidence="3">
    <location>
        <begin position="28"/>
        <end position="41"/>
    </location>
</feature>
<gene>
    <name evidence="6" type="primary">epg5</name>
</gene>
<keyword evidence="7" id="KW-1185">Reference proteome</keyword>
<evidence type="ECO:0000259" key="4">
    <source>
        <dbReference type="Pfam" id="PF26103"/>
    </source>
</evidence>
<evidence type="ECO:0000256" key="1">
    <source>
        <dbReference type="ARBA" id="ARBA00010948"/>
    </source>
</evidence>
<dbReference type="STRING" id="31033.ENSTRUP00000029430"/>
<name>H2TXM1_TAKRU</name>
<protein>
    <submittedName>
        <fullName evidence="6">Ectopic P-granules autophagy protein 5 homolog (C. elegans)</fullName>
    </submittedName>
</protein>
<dbReference type="Pfam" id="PF26573">
    <property type="entry name" value="TPR_Epg5_2"/>
    <property type="match status" value="1"/>
</dbReference>
<dbReference type="HOGENOM" id="CLU_245281_0_0_1"/>
<reference evidence="6 7" key="1">
    <citation type="journal article" date="2011" name="Genome Biol. Evol.">
        <title>Integration of the genetic map and genome assembly of fugu facilitates insights into distinct features of genome evolution in teleosts and mammals.</title>
        <authorList>
            <person name="Kai W."/>
            <person name="Kikuchi K."/>
            <person name="Tohari S."/>
            <person name="Chew A.K."/>
            <person name="Tay A."/>
            <person name="Fujiwara A."/>
            <person name="Hosoya S."/>
            <person name="Suetake H."/>
            <person name="Naruse K."/>
            <person name="Brenner S."/>
            <person name="Suzuki Y."/>
            <person name="Venkatesh B."/>
        </authorList>
    </citation>
    <scope>NUCLEOTIDE SEQUENCE [LARGE SCALE GENOMIC DNA]</scope>
</reference>
<feature type="compositionally biased region" description="Polar residues" evidence="3">
    <location>
        <begin position="1313"/>
        <end position="1327"/>
    </location>
</feature>
<dbReference type="PANTHER" id="PTHR31139">
    <property type="entry name" value="ECTOPIC P GRANULES PROTEIN 5 HOMOLOG"/>
    <property type="match status" value="1"/>
</dbReference>
<keyword evidence="2" id="KW-0072">Autophagy</keyword>
<comment type="similarity">
    <text evidence="1">Belongs to the EPG5 family.</text>
</comment>
<feature type="compositionally biased region" description="Basic residues" evidence="3">
    <location>
        <begin position="1"/>
        <end position="19"/>
    </location>
</feature>
<feature type="compositionally biased region" description="Polar residues" evidence="3">
    <location>
        <begin position="94"/>
        <end position="104"/>
    </location>
</feature>
<dbReference type="InterPro" id="IPR059030">
    <property type="entry name" value="TPR_Epg5_mid"/>
</dbReference>
<evidence type="ECO:0000256" key="2">
    <source>
        <dbReference type="ARBA" id="ARBA00023006"/>
    </source>
</evidence>
<evidence type="ECO:0000313" key="6">
    <source>
        <dbReference type="Ensembl" id="ENSTRUP00000029430.3"/>
    </source>
</evidence>
<proteinExistence type="inferred from homology"/>
<dbReference type="InterPro" id="IPR051436">
    <property type="entry name" value="Autophagy-related_EPG5"/>
</dbReference>
<dbReference type="Pfam" id="PF26103">
    <property type="entry name" value="TPR_Epg5"/>
    <property type="match status" value="1"/>
</dbReference>
<dbReference type="GO" id="GO:0061909">
    <property type="term" value="P:autophagosome-lysosome fusion"/>
    <property type="evidence" value="ECO:0007669"/>
    <property type="project" value="Ensembl"/>
</dbReference>
<sequence>MEAVRPKKTKAKPVVKSKRKPAEVNSRSTAPPAAPDDATSSEFTEIPLSSPYQSPEEERHEPDAQLETTTHPSDELSEELEASSSHTLAASLSNVALQSKQTKPNPGDLTESSRDEGAARQDEEHKATDETTNLVKDTQRWNLVQFQIPNAPTAPALYPCLATLEESSEIHLCDANVKNPEWEPAVLSLPEQESSPPSLQLESVAEISRSKLYPQLPKTAPEMQPFTPEQLSIWEPAGGLRTWFESVEVCATQFYALARQENHELTELLQNYWRCRRQLTQSHTQLHTQSSECKSTQNRLWSFREEQLTLQGVCADQSKVCGYHRFQQADFSEGVLTELRKLFEARSELLHQKVALHAYTAQLSRLQVESYLYHLLKDYSGSQTQPCSLQPLKEAISVLFSFTRRVLDDTQFQTDVHHWLERLVAVLLHSGGSDERLFLLCHLLCCPAGVGKWAAHFLQVWGTSCGVQQFMQALTILMSPVRHRAELLGHLKPCESQSSTASGPGSGNWTLVDEGGEEDEDPESSWLLLCEEDLISLLTQFPFQQLYSHMLGINTRGGYEAQTGSSQKMMRVFGFASSLIEVLALGLQAYNRARYRQLVKRIGRMIRMTVCYVSDHWAEYVSLTGADVSGLHSLSLEKLQLEYDYFFLRAVLHVLRNKRLGIWLFMSEMPYGTLSSSMLWKVLYVMQCAETAELETLSNTCDTHSCMMGLRDPQHQQRFEHWLCEVNSSDGISLLTALAQMATPTRHSDPSFIATISLLIYQVSYVSVSTRETYSKVGRELLASIATVHPYIISVLLERLRETIKTVGMVALYLCKELPLSLWRPTHEEICVIGAWLLQHPLAAVENRLACVILEGLNWGYTQDGSLALSPSLHSEVALLVAEAYQKYLTDKPYSGLISEGLKQVSYLASVLRLGVSPEASFNQWAWQLLLRLKLHANAQNPKGAWAVKAGIPIGCYLSIAMTTVGHSLEHFCSDGVDLLKSLIQSRHLKAAVHLLDNILPPTYPLSFYLLNNSQFVSCIQLFLQYDSVCPQGVTQQVTHRVAPLLTGATYGDNIRLLNSVIQNHVVESSLPSRVGVAAVLEFWVRILIQQNFWFRDKTVLFLMDQLCCAAFQHHQEECVQRLLYHEHKNALGYHGDRGLLSSLVDWIAGNATPSFIEGPSLSAEVWFAWLVMNMEGVFEDESQLRRCVENELLSDTNISPDQALKKAQQKLKLPVAPSLLRMQVYRWACQALATPLDHPLLPLVWQKFLQLYLRQPGPEYGLAAGGCIGRRFFQASSQAALLRDLRQRIQEVSNFHHAASQALRVPLPHAPSSDSQGSPDNPLQPYLTSPQLHTELVRLFGVFALWLDDEILQKQEVYLPSLPPEYDPHRLAQVMQRQQELWLEFMDQERLLYDVKEVLSLWEKVRSEPAFLQPKNLDLTEKTNRTNAKDRILSNLQNHPVPHPAPELQKQKAPVAEIPSVCLTDSKAATDLIQTDLSILQEQARIAVAREAQQVALEQELLESLPLLYKNQSEQVTMALECKGKGGQPCQGAANISVTCERVQRQEAVQTQITSLCRDIKKLQTDAVAPPPQSLAQAAVHTENFITTLVNMYKAQRSPVAQHVGVTAFHLIVAYVCEDTLRHPPTRQYLSSCVEILGQVFIQGNADECSRVLRTILDQRRLCPLVAPFFTPNAAPSQLVFLYQDIVMSLDLSSADVVFLLLTKFDLSQWLNETHPVFSERTRLLELVHGALCVCGQDPEPELLIPFHLFTKHWTGLLRYHFPDHYSDCLRLLMTSSSNQLLSPECWKVTLQVLGCLPPTHQTKIKAEQTHSVSDVTGCAVGPFVPPYRSPISLSPQQVDETIDWLSDYFLRSRLGNPELRSFGLYSAWTPYVNEVVSLWEHLIGRLINVQLSSCARESVGSSKITKALHDLHSKIVRLFKPWIFPLDTSDSSDLKCYPWLETEASAAGELVSLYAQLTETLHHKFRERLLPGQRGVLWLCLMQYCESCTAPRTPEYLLYLYHTHLRSLPWRHLHPDTLLMEQLFKVERGSPKSCFLYLGEVLCEVNWLSVLSDHFRATPVSAACPAPPDTHNESHRMLVYLLYMLVFLAKEEQMLSQKDSPLFSLLVQSTSLPCYQVDLTSYQGILGYVSTHYPASLLLAGDSAPQLLLKVLRCAAGLQHSANEVPNTEETLKAGALVRWCVQSLVTLEQGGNISLNSLEAQLETLLEGIVTFNPPETELERRHMAFCGLFSDTLALLNGVGVSTGEALAAHVITWLDRKGRGFPILPLLTACSRCLASVRHMTRIMEACITAYFDHVEQESLGWGPVLASLQVPELTVEDFLSESQSGGSFLTLYAFILQRLNTEYTAANERRILALINTWTNQVFPSGPGDEAKLFLWWHKALNLSAEQLQPQSGQTEVSGVVMGLQKLETRLLQLGEERLNSGLLGAIGLGKRSPVSNSFRVVVRSLAAFLSIQVPSEKEIRLQPTSDLQLSAKAQQTLGMLEAMASSKQYAEFEESVTKAAQFIRYPGHCLRDGPRLLALLANLLYPDLRYLHIIH</sequence>
<feature type="region of interest" description="Disordered" evidence="3">
    <location>
        <begin position="1"/>
        <end position="134"/>
    </location>
</feature>
<dbReference type="FunCoup" id="H2TXM1">
    <property type="interactions" value="934"/>
</dbReference>
<evidence type="ECO:0000313" key="7">
    <source>
        <dbReference type="Proteomes" id="UP000005226"/>
    </source>
</evidence>
<reference evidence="6" key="2">
    <citation type="submission" date="2025-08" db="UniProtKB">
        <authorList>
            <consortium name="Ensembl"/>
        </authorList>
    </citation>
    <scope>IDENTIFICATION</scope>
</reference>
<feature type="domain" description="Epg5-like central TPR repeats" evidence="4">
    <location>
        <begin position="1646"/>
        <end position="2049"/>
    </location>
</feature>
<evidence type="ECO:0000259" key="5">
    <source>
        <dbReference type="Pfam" id="PF26573"/>
    </source>
</evidence>
<dbReference type="GO" id="GO:0036335">
    <property type="term" value="P:intestinal stem cell homeostasis"/>
    <property type="evidence" value="ECO:0007669"/>
    <property type="project" value="Ensembl"/>
</dbReference>
<dbReference type="Ensembl" id="ENSTRUT00000029547.3">
    <property type="protein sequence ID" value="ENSTRUP00000029430.3"/>
    <property type="gene ID" value="ENSTRUG00000011643.3"/>
</dbReference>
<feature type="domain" description="Epg5-like TPR" evidence="5">
    <location>
        <begin position="1180"/>
        <end position="1388"/>
    </location>
</feature>
<dbReference type="eggNOG" id="KOG3622">
    <property type="taxonomic scope" value="Eukaryota"/>
</dbReference>
<dbReference type="InParanoid" id="H2TXM1"/>
<organism evidence="6 7">
    <name type="scientific">Takifugu rubripes</name>
    <name type="common">Japanese pufferfish</name>
    <name type="synonym">Fugu rubripes</name>
    <dbReference type="NCBI Taxonomy" id="31033"/>
    <lineage>
        <taxon>Eukaryota</taxon>
        <taxon>Metazoa</taxon>
        <taxon>Chordata</taxon>
        <taxon>Craniata</taxon>
        <taxon>Vertebrata</taxon>
        <taxon>Euteleostomi</taxon>
        <taxon>Actinopterygii</taxon>
        <taxon>Neopterygii</taxon>
        <taxon>Teleostei</taxon>
        <taxon>Neoteleostei</taxon>
        <taxon>Acanthomorphata</taxon>
        <taxon>Eupercaria</taxon>
        <taxon>Tetraodontiformes</taxon>
        <taxon>Tetradontoidea</taxon>
        <taxon>Tetraodontidae</taxon>
        <taxon>Takifugu</taxon>
    </lineage>
</organism>
<dbReference type="PANTHER" id="PTHR31139:SF4">
    <property type="entry name" value="ECTOPIC P GRANULES PROTEIN 5 HOMOLOG"/>
    <property type="match status" value="1"/>
</dbReference>
<dbReference type="Proteomes" id="UP000005226">
    <property type="component" value="Chromosome 21"/>
</dbReference>
<feature type="region of interest" description="Disordered" evidence="3">
    <location>
        <begin position="1308"/>
        <end position="1327"/>
    </location>
</feature>